<accession>A0A843SJR5</accession>
<dbReference type="EMBL" id="WHUF01000007">
    <property type="protein sequence ID" value="MQA22718.1"/>
    <property type="molecule type" value="Genomic_DNA"/>
</dbReference>
<proteinExistence type="predicted"/>
<gene>
    <name evidence="1" type="ORF">GEV01_24665</name>
</gene>
<keyword evidence="2" id="KW-1185">Reference proteome</keyword>
<organism evidence="1 2">
    <name type="scientific">Rugamonas rivuli</name>
    <dbReference type="NCBI Taxonomy" id="2743358"/>
    <lineage>
        <taxon>Bacteria</taxon>
        <taxon>Pseudomonadati</taxon>
        <taxon>Pseudomonadota</taxon>
        <taxon>Betaproteobacteria</taxon>
        <taxon>Burkholderiales</taxon>
        <taxon>Oxalobacteraceae</taxon>
        <taxon>Telluria group</taxon>
        <taxon>Rugamonas</taxon>
    </lineage>
</organism>
<protein>
    <submittedName>
        <fullName evidence="1">Uncharacterized protein</fullName>
    </submittedName>
</protein>
<dbReference type="AlphaFoldDB" id="A0A843SJR5"/>
<evidence type="ECO:0000313" key="2">
    <source>
        <dbReference type="Proteomes" id="UP000444318"/>
    </source>
</evidence>
<name>A0A843SJR5_9BURK</name>
<sequence>MFKNLQADCERFGYPSHLYEIDQDYSSLLQAWCNHPRIIRQGVEDFGTVLYMDVECRIVAPIPESWQAPLVSIRWPEQKFWIRYNSGTVMADESCIPWLDAWIRIIDEWKLGDLAREDHVHWPGDLCDELGMAAALSAFGVRVQTPRLEYVDRDTDAELARGLWSNRHTIIQHPTQHHWPKEADPVECKKLFVQNYPGNPLDATGIFSGDGDVQTHLGWVFNPEQRTYAPTEFWPEHARPWIEETVQLTSAQR</sequence>
<reference evidence="1 2" key="1">
    <citation type="submission" date="2019-10" db="EMBL/GenBank/DDBJ databases">
        <title>Two novel species isolated from a subtropical stream in China.</title>
        <authorList>
            <person name="Lu H."/>
        </authorList>
    </citation>
    <scope>NUCLEOTIDE SEQUENCE [LARGE SCALE GENOMIC DNA]</scope>
    <source>
        <strain evidence="1 2">FT103W</strain>
    </source>
</reference>
<comment type="caution">
    <text evidence="1">The sequence shown here is derived from an EMBL/GenBank/DDBJ whole genome shotgun (WGS) entry which is preliminary data.</text>
</comment>
<dbReference type="RefSeq" id="WP_152808122.1">
    <property type="nucleotide sequence ID" value="NZ_WHUF01000007.1"/>
</dbReference>
<dbReference type="Proteomes" id="UP000444318">
    <property type="component" value="Unassembled WGS sequence"/>
</dbReference>
<evidence type="ECO:0000313" key="1">
    <source>
        <dbReference type="EMBL" id="MQA22718.1"/>
    </source>
</evidence>